<organism evidence="12 13">
    <name type="scientific">Victivallis vadensis</name>
    <dbReference type="NCBI Taxonomy" id="172901"/>
    <lineage>
        <taxon>Bacteria</taxon>
        <taxon>Pseudomonadati</taxon>
        <taxon>Lentisphaerota</taxon>
        <taxon>Lentisphaeria</taxon>
        <taxon>Victivallales</taxon>
        <taxon>Victivallaceae</taxon>
        <taxon>Victivallis</taxon>
    </lineage>
</organism>
<dbReference type="Gene3D" id="3.40.50.620">
    <property type="entry name" value="HUPs"/>
    <property type="match status" value="1"/>
</dbReference>
<dbReference type="InterPro" id="IPR006426">
    <property type="entry name" value="Asn_synth_AEB"/>
</dbReference>
<dbReference type="Proteomes" id="UP000245959">
    <property type="component" value="Unassembled WGS sequence"/>
</dbReference>
<feature type="binding site" evidence="9">
    <location>
        <begin position="369"/>
        <end position="370"/>
    </location>
    <ligand>
        <name>ATP</name>
        <dbReference type="ChEBI" id="CHEBI:30616"/>
    </ligand>
</feature>
<evidence type="ECO:0000256" key="3">
    <source>
        <dbReference type="ARBA" id="ARBA00012737"/>
    </source>
</evidence>
<dbReference type="Pfam" id="PF13537">
    <property type="entry name" value="GATase_7"/>
    <property type="match status" value="1"/>
</dbReference>
<dbReference type="EMBL" id="QEKH01000003">
    <property type="protein sequence ID" value="PVY45266.1"/>
    <property type="molecule type" value="Genomic_DNA"/>
</dbReference>
<dbReference type="InterPro" id="IPR051786">
    <property type="entry name" value="ASN_synthetase/amidase"/>
</dbReference>
<evidence type="ECO:0000256" key="9">
    <source>
        <dbReference type="PIRSR" id="PIRSR001589-2"/>
    </source>
</evidence>
<dbReference type="Gene3D" id="3.60.20.10">
    <property type="entry name" value="Glutamine Phosphoribosylpyrophosphate, subunit 1, domain 1"/>
    <property type="match status" value="1"/>
</dbReference>
<comment type="caution">
    <text evidence="12">The sequence shown here is derived from an EMBL/GenBank/DDBJ whole genome shotgun (WGS) entry which is preliminary data.</text>
</comment>
<comment type="catalytic activity">
    <reaction evidence="7">
        <text>L-aspartate + L-glutamine + ATP + H2O = L-asparagine + L-glutamate + AMP + diphosphate + H(+)</text>
        <dbReference type="Rhea" id="RHEA:12228"/>
        <dbReference type="ChEBI" id="CHEBI:15377"/>
        <dbReference type="ChEBI" id="CHEBI:15378"/>
        <dbReference type="ChEBI" id="CHEBI:29985"/>
        <dbReference type="ChEBI" id="CHEBI:29991"/>
        <dbReference type="ChEBI" id="CHEBI:30616"/>
        <dbReference type="ChEBI" id="CHEBI:33019"/>
        <dbReference type="ChEBI" id="CHEBI:58048"/>
        <dbReference type="ChEBI" id="CHEBI:58359"/>
        <dbReference type="ChEBI" id="CHEBI:456215"/>
        <dbReference type="EC" id="6.3.5.4"/>
    </reaction>
</comment>
<dbReference type="GeneID" id="78294160"/>
<dbReference type="InterPro" id="IPR033738">
    <property type="entry name" value="AsnB_N"/>
</dbReference>
<sequence>MCAIAGIINHHATPDVERIVRKMCNQQAHRGPDGSGFFCNDEIAFGHRRLAIIDPAHGAQPISNEDGSVVVILNGEIYNYRKLRQELEKRGHEFKTDTDTEVIVHLYEELGSECVGMLDGMFAFAVYNSRTRRVLLARDRMGKKPLLYFMTGDTLIFASELNALRCHPQMPRELDETAISDFLSLHYIPCPNTVYRNVRKLPPAHQLELRFSEGTVSIRSYWHLDYSLKQNELSFDDAAHELRRLVERAVGKRLMTDVPLGTFLSGGLDSTIVAGLAARFRAPAETDAFTIGFEVAAYDERKWASAAARSINSRTGGKLRHFEQVVDPCDFALLEKLAAHYGEPYADASMLPTYLLSRFAREHITVALSGDGADEVFSGYERYLAMRYAARVDALPGPVRKLLFHVLVQTLPDRGERTLLGRTRRLLHMLASQPERRYFDMLDHCPNPMKQALFGERLRGVLQHDSAELFDSLQWELTSANRFERLAELDLHAYLANDILPKVDIASMAASLEVRSPFLDREVVEFAAKLPFDYKLHGRNRKRILKAAFADLVPPELAERPKKGFGVPVSLWLRGEWRDLAATELFEGTLVSDGFIQPKTLHTLWAAHQSGRRDHGYLLWGLLILSMFLNRNK</sequence>
<feature type="active site" description="For GATase activity" evidence="8">
    <location>
        <position position="2"/>
    </location>
</feature>
<dbReference type="NCBIfam" id="TIGR01536">
    <property type="entry name" value="asn_synth_AEB"/>
    <property type="match status" value="1"/>
</dbReference>
<comment type="pathway">
    <text evidence="1">Amino-acid biosynthesis; L-asparagine biosynthesis; L-asparagine from L-aspartate (L-Gln route): step 1/1.</text>
</comment>
<dbReference type="AlphaFoldDB" id="A0A2U1B9D9"/>
<evidence type="ECO:0000259" key="11">
    <source>
        <dbReference type="PROSITE" id="PS51278"/>
    </source>
</evidence>
<feature type="binding site" evidence="9">
    <location>
        <position position="99"/>
    </location>
    <ligand>
        <name>L-glutamine</name>
        <dbReference type="ChEBI" id="CHEBI:58359"/>
    </ligand>
</feature>
<evidence type="ECO:0000256" key="2">
    <source>
        <dbReference type="ARBA" id="ARBA00005752"/>
    </source>
</evidence>
<gene>
    <name evidence="12" type="ORF">C8D82_103181</name>
</gene>
<evidence type="ECO:0000256" key="6">
    <source>
        <dbReference type="ARBA" id="ARBA00022962"/>
    </source>
</evidence>
<dbReference type="CDD" id="cd01991">
    <property type="entry name" value="Asn_synthase_B_C"/>
    <property type="match status" value="1"/>
</dbReference>
<keyword evidence="8" id="KW-0061">Asparagine biosynthesis</keyword>
<evidence type="ECO:0000256" key="7">
    <source>
        <dbReference type="ARBA" id="ARBA00048741"/>
    </source>
</evidence>
<dbReference type="PANTHER" id="PTHR43284">
    <property type="entry name" value="ASPARAGINE SYNTHETASE (GLUTAMINE-HYDROLYZING)"/>
    <property type="match status" value="1"/>
</dbReference>
<dbReference type="InterPro" id="IPR001962">
    <property type="entry name" value="Asn_synthase"/>
</dbReference>
<keyword evidence="5 9" id="KW-0067">ATP-binding</keyword>
<dbReference type="SUPFAM" id="SSF56235">
    <property type="entry name" value="N-terminal nucleophile aminohydrolases (Ntn hydrolases)"/>
    <property type="match status" value="1"/>
</dbReference>
<dbReference type="PIRSF" id="PIRSF001589">
    <property type="entry name" value="Asn_synthetase_glu-h"/>
    <property type="match status" value="1"/>
</dbReference>
<dbReference type="CDD" id="cd00712">
    <property type="entry name" value="AsnB"/>
    <property type="match status" value="1"/>
</dbReference>
<dbReference type="RefSeq" id="WP_116882833.1">
    <property type="nucleotide sequence ID" value="NZ_CABMMC010000070.1"/>
</dbReference>
<keyword evidence="6 8" id="KW-0315">Glutamine amidotransferase</keyword>
<evidence type="ECO:0000313" key="12">
    <source>
        <dbReference type="EMBL" id="PVY45266.1"/>
    </source>
</evidence>
<dbReference type="GO" id="GO:0005524">
    <property type="term" value="F:ATP binding"/>
    <property type="evidence" value="ECO:0007669"/>
    <property type="project" value="UniProtKB-KW"/>
</dbReference>
<comment type="similarity">
    <text evidence="2">Belongs to the asparagine synthetase family.</text>
</comment>
<evidence type="ECO:0000256" key="1">
    <source>
        <dbReference type="ARBA" id="ARBA00005187"/>
    </source>
</evidence>
<dbReference type="PANTHER" id="PTHR43284:SF1">
    <property type="entry name" value="ASPARAGINE SYNTHETASE"/>
    <property type="match status" value="1"/>
</dbReference>
<keyword evidence="13" id="KW-1185">Reference proteome</keyword>
<name>A0A2U1B9D9_9BACT</name>
<dbReference type="GO" id="GO:0006529">
    <property type="term" value="P:asparagine biosynthetic process"/>
    <property type="evidence" value="ECO:0007669"/>
    <property type="project" value="UniProtKB-KW"/>
</dbReference>
<dbReference type="InterPro" id="IPR017932">
    <property type="entry name" value="GATase_2_dom"/>
</dbReference>
<evidence type="ECO:0000256" key="4">
    <source>
        <dbReference type="ARBA" id="ARBA00022741"/>
    </source>
</evidence>
<reference evidence="12 13" key="1">
    <citation type="submission" date="2018-04" db="EMBL/GenBank/DDBJ databases">
        <title>Genomic Encyclopedia of Type Strains, Phase IV (KMG-IV): sequencing the most valuable type-strain genomes for metagenomic binning, comparative biology and taxonomic classification.</title>
        <authorList>
            <person name="Goeker M."/>
        </authorList>
    </citation>
    <scope>NUCLEOTIDE SEQUENCE [LARGE SCALE GENOMIC DNA]</scope>
    <source>
        <strain evidence="12 13">DSM 14823</strain>
    </source>
</reference>
<dbReference type="EC" id="6.3.5.4" evidence="3"/>
<evidence type="ECO:0000313" key="13">
    <source>
        <dbReference type="Proteomes" id="UP000245959"/>
    </source>
</evidence>
<dbReference type="GO" id="GO:0005829">
    <property type="term" value="C:cytosol"/>
    <property type="evidence" value="ECO:0007669"/>
    <property type="project" value="TreeGrafter"/>
</dbReference>
<evidence type="ECO:0000256" key="8">
    <source>
        <dbReference type="PIRSR" id="PIRSR001589-1"/>
    </source>
</evidence>
<dbReference type="Pfam" id="PF00733">
    <property type="entry name" value="Asn_synthase"/>
    <property type="match status" value="1"/>
</dbReference>
<proteinExistence type="inferred from homology"/>
<dbReference type="OrthoDB" id="9763290at2"/>
<feature type="domain" description="Glutamine amidotransferase type-2" evidence="11">
    <location>
        <begin position="2"/>
        <end position="212"/>
    </location>
</feature>
<evidence type="ECO:0000256" key="5">
    <source>
        <dbReference type="ARBA" id="ARBA00022840"/>
    </source>
</evidence>
<feature type="binding site" evidence="9">
    <location>
        <position position="291"/>
    </location>
    <ligand>
        <name>ATP</name>
        <dbReference type="ChEBI" id="CHEBI:30616"/>
    </ligand>
</feature>
<protein>
    <recommendedName>
        <fullName evidence="3">asparagine synthase (glutamine-hydrolyzing)</fullName>
        <ecNumber evidence="3">6.3.5.4</ecNumber>
    </recommendedName>
</protein>
<dbReference type="InterPro" id="IPR029055">
    <property type="entry name" value="Ntn_hydrolases_N"/>
</dbReference>
<dbReference type="PROSITE" id="PS51278">
    <property type="entry name" value="GATASE_TYPE_2"/>
    <property type="match status" value="1"/>
</dbReference>
<dbReference type="GO" id="GO:0004066">
    <property type="term" value="F:asparagine synthase (glutamine-hydrolyzing) activity"/>
    <property type="evidence" value="ECO:0007669"/>
    <property type="project" value="UniProtKB-EC"/>
</dbReference>
<feature type="site" description="Important for beta-aspartyl-AMP intermediate formation" evidence="10">
    <location>
        <position position="371"/>
    </location>
</feature>
<dbReference type="InterPro" id="IPR014729">
    <property type="entry name" value="Rossmann-like_a/b/a_fold"/>
</dbReference>
<keyword evidence="4 9" id="KW-0547">Nucleotide-binding</keyword>
<evidence type="ECO:0000256" key="10">
    <source>
        <dbReference type="PIRSR" id="PIRSR001589-3"/>
    </source>
</evidence>
<dbReference type="SUPFAM" id="SSF52402">
    <property type="entry name" value="Adenine nucleotide alpha hydrolases-like"/>
    <property type="match status" value="1"/>
</dbReference>
<keyword evidence="8" id="KW-0028">Amino-acid biosynthesis</keyword>
<accession>A0A2U1B9D9</accession>